<name>A0ACC6TJX6_9MICC</name>
<organism evidence="1 2">
    <name type="scientific">Arthrobacter nitrophenolicus</name>
    <dbReference type="NCBI Taxonomy" id="683150"/>
    <lineage>
        <taxon>Bacteria</taxon>
        <taxon>Bacillati</taxon>
        <taxon>Actinomycetota</taxon>
        <taxon>Actinomycetes</taxon>
        <taxon>Micrococcales</taxon>
        <taxon>Micrococcaceae</taxon>
        <taxon>Arthrobacter</taxon>
    </lineage>
</organism>
<proteinExistence type="predicted"/>
<dbReference type="EMBL" id="JBEPNJ010000018">
    <property type="protein sequence ID" value="MET3773855.1"/>
    <property type="molecule type" value="Genomic_DNA"/>
</dbReference>
<evidence type="ECO:0000313" key="1">
    <source>
        <dbReference type="EMBL" id="MET3773855.1"/>
    </source>
</evidence>
<protein>
    <submittedName>
        <fullName evidence="1">ABC-type amino acid transport substrate-binding protein</fullName>
    </submittedName>
</protein>
<keyword evidence="2" id="KW-1185">Reference proteome</keyword>
<dbReference type="Proteomes" id="UP001549207">
    <property type="component" value="Unassembled WGS sequence"/>
</dbReference>
<reference evidence="1" key="1">
    <citation type="submission" date="2024-06" db="EMBL/GenBank/DDBJ databases">
        <title>Genomic Encyclopedia of Type Strains, Phase IV (KMG-IV): sequencing the most valuable type-strain genomes for metagenomic binning, comparative biology and taxonomic classification.</title>
        <authorList>
            <person name="Goeker M."/>
        </authorList>
    </citation>
    <scope>NUCLEOTIDE SEQUENCE</scope>
    <source>
        <strain evidence="1">SJCon</strain>
    </source>
</reference>
<accession>A0ACC6TJX6</accession>
<sequence>MRRCKVLFLLLAALLALAGCGTSYPADPEGTLDRVRGGTLRVGASPNRDWVRLPSGSGGAARVEGKEAELVQQFAERLGADIEWVTGTEQVLADELKHGGLDLVIGGLDDKTPWSTHAGLTRPYTESRDSRGSLHRHVMLVPLGENAFLLELDRFLLESGQA</sequence>
<comment type="caution">
    <text evidence="1">The sequence shown here is derived from an EMBL/GenBank/DDBJ whole genome shotgun (WGS) entry which is preliminary data.</text>
</comment>
<gene>
    <name evidence="1" type="ORF">ABIC98_003521</name>
</gene>
<evidence type="ECO:0000313" key="2">
    <source>
        <dbReference type="Proteomes" id="UP001549207"/>
    </source>
</evidence>